<evidence type="ECO:0000313" key="2">
    <source>
        <dbReference type="EMBL" id="KAE8707442.1"/>
    </source>
</evidence>
<proteinExistence type="predicted"/>
<feature type="compositionally biased region" description="Polar residues" evidence="1">
    <location>
        <begin position="73"/>
        <end position="82"/>
    </location>
</feature>
<keyword evidence="3" id="KW-1185">Reference proteome</keyword>
<feature type="region of interest" description="Disordered" evidence="1">
    <location>
        <begin position="61"/>
        <end position="130"/>
    </location>
</feature>
<dbReference type="AlphaFoldDB" id="A0A6A3AX05"/>
<dbReference type="PANTHER" id="PTHR36025">
    <property type="entry name" value="DIHYDROOROTATE DEHYDROGENASE (DUF3598)"/>
    <property type="match status" value="1"/>
</dbReference>
<reference evidence="2" key="1">
    <citation type="submission" date="2019-09" db="EMBL/GenBank/DDBJ databases">
        <title>Draft genome information of white flower Hibiscus syriacus.</title>
        <authorList>
            <person name="Kim Y.-M."/>
        </authorList>
    </citation>
    <scope>NUCLEOTIDE SEQUENCE [LARGE SCALE GENOMIC DNA]</scope>
    <source>
        <strain evidence="2">YM2019G1</strain>
    </source>
</reference>
<sequence length="150" mass="16944">MSFKTINPYPYPKLAINNNNGIFTSQSFVTSFYHQNPSSGLLLSQRDPSVSPPIIIARLRRTSTVHDGLPNRPGNSHNSTNPKGKVTVKGKKENVWSIDNERVKAEKEKGRESTKQRRRRKGKRVVSDRKKKTGWVLVSAAMLMEVETVL</sequence>
<gene>
    <name evidence="2" type="ORF">F3Y22_tig00110384pilonHSYRG00896</name>
</gene>
<dbReference type="PANTHER" id="PTHR36025:SF1">
    <property type="entry name" value="DIHYDROOROTATE DEHYDROGENASE (DUF3598)"/>
    <property type="match status" value="1"/>
</dbReference>
<dbReference type="EMBL" id="VEPZ02000964">
    <property type="protein sequence ID" value="KAE8707442.1"/>
    <property type="molecule type" value="Genomic_DNA"/>
</dbReference>
<feature type="compositionally biased region" description="Basic residues" evidence="1">
    <location>
        <begin position="116"/>
        <end position="130"/>
    </location>
</feature>
<dbReference type="Proteomes" id="UP000436088">
    <property type="component" value="Unassembled WGS sequence"/>
</dbReference>
<evidence type="ECO:0000313" key="3">
    <source>
        <dbReference type="Proteomes" id="UP000436088"/>
    </source>
</evidence>
<feature type="compositionally biased region" description="Basic and acidic residues" evidence="1">
    <location>
        <begin position="90"/>
        <end position="115"/>
    </location>
</feature>
<evidence type="ECO:0000256" key="1">
    <source>
        <dbReference type="SAM" id="MobiDB-lite"/>
    </source>
</evidence>
<name>A0A6A3AX05_HIBSY</name>
<accession>A0A6A3AX05</accession>
<protein>
    <submittedName>
        <fullName evidence="2">Uncharacterized protein</fullName>
    </submittedName>
</protein>
<organism evidence="2 3">
    <name type="scientific">Hibiscus syriacus</name>
    <name type="common">Rose of Sharon</name>
    <dbReference type="NCBI Taxonomy" id="106335"/>
    <lineage>
        <taxon>Eukaryota</taxon>
        <taxon>Viridiplantae</taxon>
        <taxon>Streptophyta</taxon>
        <taxon>Embryophyta</taxon>
        <taxon>Tracheophyta</taxon>
        <taxon>Spermatophyta</taxon>
        <taxon>Magnoliopsida</taxon>
        <taxon>eudicotyledons</taxon>
        <taxon>Gunneridae</taxon>
        <taxon>Pentapetalae</taxon>
        <taxon>rosids</taxon>
        <taxon>malvids</taxon>
        <taxon>Malvales</taxon>
        <taxon>Malvaceae</taxon>
        <taxon>Malvoideae</taxon>
        <taxon>Hibiscus</taxon>
    </lineage>
</organism>
<comment type="caution">
    <text evidence="2">The sequence shown here is derived from an EMBL/GenBank/DDBJ whole genome shotgun (WGS) entry which is preliminary data.</text>
</comment>